<dbReference type="RefSeq" id="WP_074039121.1">
    <property type="nucleotide sequence ID" value="NZ_CABKVV010000013.1"/>
</dbReference>
<evidence type="ECO:0000313" key="9">
    <source>
        <dbReference type="Proteomes" id="UP001524473"/>
    </source>
</evidence>
<feature type="domain" description="RNA polymerase sigma factor 70 region 4 type 2" evidence="7">
    <location>
        <begin position="116"/>
        <end position="167"/>
    </location>
</feature>
<feature type="domain" description="RNA polymerase sigma-70 region 2" evidence="6">
    <location>
        <begin position="22"/>
        <end position="90"/>
    </location>
</feature>
<dbReference type="InterPro" id="IPR013325">
    <property type="entry name" value="RNA_pol_sigma_r2"/>
</dbReference>
<keyword evidence="2" id="KW-0805">Transcription regulation</keyword>
<evidence type="ECO:0000259" key="6">
    <source>
        <dbReference type="Pfam" id="PF04542"/>
    </source>
</evidence>
<dbReference type="Pfam" id="PF08281">
    <property type="entry name" value="Sigma70_r4_2"/>
    <property type="match status" value="1"/>
</dbReference>
<proteinExistence type="inferred from homology"/>
<organism evidence="8 9">
    <name type="scientific">Neglectibacter timonensis</name>
    <dbReference type="NCBI Taxonomy" id="1776382"/>
    <lineage>
        <taxon>Bacteria</taxon>
        <taxon>Bacillati</taxon>
        <taxon>Bacillota</taxon>
        <taxon>Clostridia</taxon>
        <taxon>Eubacteriales</taxon>
        <taxon>Oscillospiraceae</taxon>
        <taxon>Neglectibacter</taxon>
    </lineage>
</organism>
<keyword evidence="4" id="KW-0238">DNA-binding</keyword>
<comment type="caution">
    <text evidence="8">The sequence shown here is derived from an EMBL/GenBank/DDBJ whole genome shotgun (WGS) entry which is preliminary data.</text>
</comment>
<dbReference type="InterPro" id="IPR014284">
    <property type="entry name" value="RNA_pol_sigma-70_dom"/>
</dbReference>
<accession>A0ABT1RZZ2</accession>
<dbReference type="NCBIfam" id="TIGR02937">
    <property type="entry name" value="sigma70-ECF"/>
    <property type="match status" value="1"/>
</dbReference>
<keyword evidence="5" id="KW-0804">Transcription</keyword>
<sequence length="183" mass="20883">MNDKKLLILLRSDPEEGLRKAIAEHGAAVNGVVRRVLRNASQEAEECCADVFVALWRHAEKLLSDAVPVRAWLLVTARNAAIDRWRKLTRREEFPLYEELTGDSGLPENISDLEAMLQELVESLPSPDREIFLRKYYLLETSKEIAEALSLTEGNVNVRLSRGRERLKRQLLQKGGDRYALCK</sequence>
<dbReference type="InterPro" id="IPR007627">
    <property type="entry name" value="RNA_pol_sigma70_r2"/>
</dbReference>
<dbReference type="Pfam" id="PF04542">
    <property type="entry name" value="Sigma70_r2"/>
    <property type="match status" value="1"/>
</dbReference>
<keyword evidence="3" id="KW-0731">Sigma factor</keyword>
<gene>
    <name evidence="8" type="ORF">NE695_09995</name>
</gene>
<evidence type="ECO:0000313" key="8">
    <source>
        <dbReference type="EMBL" id="MCQ4840242.1"/>
    </source>
</evidence>
<evidence type="ECO:0000256" key="3">
    <source>
        <dbReference type="ARBA" id="ARBA00023082"/>
    </source>
</evidence>
<evidence type="ECO:0000256" key="1">
    <source>
        <dbReference type="ARBA" id="ARBA00010641"/>
    </source>
</evidence>
<name>A0ABT1RZZ2_9FIRM</name>
<dbReference type="SUPFAM" id="SSF88659">
    <property type="entry name" value="Sigma3 and sigma4 domains of RNA polymerase sigma factors"/>
    <property type="match status" value="1"/>
</dbReference>
<dbReference type="Gene3D" id="1.10.10.10">
    <property type="entry name" value="Winged helix-like DNA-binding domain superfamily/Winged helix DNA-binding domain"/>
    <property type="match status" value="1"/>
</dbReference>
<evidence type="ECO:0000259" key="7">
    <source>
        <dbReference type="Pfam" id="PF08281"/>
    </source>
</evidence>
<evidence type="ECO:0000256" key="5">
    <source>
        <dbReference type="ARBA" id="ARBA00023163"/>
    </source>
</evidence>
<dbReference type="PANTHER" id="PTHR43133">
    <property type="entry name" value="RNA POLYMERASE ECF-TYPE SIGMA FACTO"/>
    <property type="match status" value="1"/>
</dbReference>
<keyword evidence="9" id="KW-1185">Reference proteome</keyword>
<dbReference type="SUPFAM" id="SSF88946">
    <property type="entry name" value="Sigma2 domain of RNA polymerase sigma factors"/>
    <property type="match status" value="1"/>
</dbReference>
<dbReference type="InterPro" id="IPR036388">
    <property type="entry name" value="WH-like_DNA-bd_sf"/>
</dbReference>
<dbReference type="PANTHER" id="PTHR43133:SF8">
    <property type="entry name" value="RNA POLYMERASE SIGMA FACTOR HI_1459-RELATED"/>
    <property type="match status" value="1"/>
</dbReference>
<comment type="similarity">
    <text evidence="1">Belongs to the sigma-70 factor family. ECF subfamily.</text>
</comment>
<dbReference type="Proteomes" id="UP001524473">
    <property type="component" value="Unassembled WGS sequence"/>
</dbReference>
<dbReference type="EMBL" id="JANFZH010000021">
    <property type="protein sequence ID" value="MCQ4840242.1"/>
    <property type="molecule type" value="Genomic_DNA"/>
</dbReference>
<reference evidence="8 9" key="1">
    <citation type="submission" date="2022-06" db="EMBL/GenBank/DDBJ databases">
        <title>Isolation of gut microbiota from human fecal samples.</title>
        <authorList>
            <person name="Pamer E.G."/>
            <person name="Barat B."/>
            <person name="Waligurski E."/>
            <person name="Medina S."/>
            <person name="Paddock L."/>
            <person name="Mostad J."/>
        </authorList>
    </citation>
    <scope>NUCLEOTIDE SEQUENCE [LARGE SCALE GENOMIC DNA]</scope>
    <source>
        <strain evidence="8 9">DFI.9.73</strain>
    </source>
</reference>
<evidence type="ECO:0000256" key="4">
    <source>
        <dbReference type="ARBA" id="ARBA00023125"/>
    </source>
</evidence>
<dbReference type="InterPro" id="IPR039425">
    <property type="entry name" value="RNA_pol_sigma-70-like"/>
</dbReference>
<dbReference type="InterPro" id="IPR013249">
    <property type="entry name" value="RNA_pol_sigma70_r4_t2"/>
</dbReference>
<protein>
    <submittedName>
        <fullName evidence="8">Sigma-70 family RNA polymerase sigma factor</fullName>
    </submittedName>
</protein>
<dbReference type="GeneID" id="90532141"/>
<evidence type="ECO:0000256" key="2">
    <source>
        <dbReference type="ARBA" id="ARBA00023015"/>
    </source>
</evidence>
<dbReference type="Gene3D" id="1.10.1740.10">
    <property type="match status" value="1"/>
</dbReference>
<dbReference type="InterPro" id="IPR013324">
    <property type="entry name" value="RNA_pol_sigma_r3/r4-like"/>
</dbReference>